<accession>A0ABS2KZ81</accession>
<sequence>MKAAFLLAKDPRFESTGDLTMANLVMTLARSSYDIAVVCLSGRPEVAEADVVRIPKTAPRPAELVSRSLRTRRSLVHTRFTSDSLVKAVDDTDADIFVADHSYMAEAFLHSSRAHTRRHGDPILAVSTVVSETLVWRATRGMLGRVDSRRIVRDELRVARQAYSVGTYDAEEAQFYSDHGVRRAHWLDLTLPPKAQVNIGESGPRLVFLGDRRWSPNQEAFERLLTWWPDIARGIDGAELRIVGSRGPGRPVPLPPGVEDLGFVDDLDAFLSTSRAMVAPIVTGGGVRVKILDAASRGMPVVGTTAAVGSLGPVLGIDGIDDKHEFVQRCRRYLLDRSAAVADGDALYRTNADRWNQGAPHRAVQEWLAP</sequence>
<reference evidence="1 2" key="1">
    <citation type="submission" date="2021-01" db="EMBL/GenBank/DDBJ databases">
        <title>Genomics of switchgrass bacterial isolates.</title>
        <authorList>
            <person name="Shade A."/>
        </authorList>
    </citation>
    <scope>NUCLEOTIDE SEQUENCE [LARGE SCALE GENOMIC DNA]</scope>
    <source>
        <strain evidence="1 2">PvP111</strain>
    </source>
</reference>
<dbReference type="EMBL" id="JAFBBK010000001">
    <property type="protein sequence ID" value="MBM7417234.1"/>
    <property type="molecule type" value="Genomic_DNA"/>
</dbReference>
<dbReference type="RefSeq" id="WP_204869869.1">
    <property type="nucleotide sequence ID" value="NZ_JAFBBK010000001.1"/>
</dbReference>
<dbReference type="Gene3D" id="3.40.50.2000">
    <property type="entry name" value="Glycogen Phosphorylase B"/>
    <property type="match status" value="2"/>
</dbReference>
<protein>
    <submittedName>
        <fullName evidence="1">Glycosyltransferase involved in cell wall biosynthesis</fullName>
    </submittedName>
</protein>
<name>A0ABS2KZ81_9NOCA</name>
<keyword evidence="2" id="KW-1185">Reference proteome</keyword>
<gene>
    <name evidence="1" type="ORF">JOE42_003967</name>
</gene>
<proteinExistence type="predicted"/>
<dbReference type="Proteomes" id="UP000703038">
    <property type="component" value="Unassembled WGS sequence"/>
</dbReference>
<evidence type="ECO:0000313" key="2">
    <source>
        <dbReference type="Proteomes" id="UP000703038"/>
    </source>
</evidence>
<evidence type="ECO:0000313" key="1">
    <source>
        <dbReference type="EMBL" id="MBM7417234.1"/>
    </source>
</evidence>
<comment type="caution">
    <text evidence="1">The sequence shown here is derived from an EMBL/GenBank/DDBJ whole genome shotgun (WGS) entry which is preliminary data.</text>
</comment>
<dbReference type="SUPFAM" id="SSF53756">
    <property type="entry name" value="UDP-Glycosyltransferase/glycogen phosphorylase"/>
    <property type="match status" value="1"/>
</dbReference>
<dbReference type="Pfam" id="PF13692">
    <property type="entry name" value="Glyco_trans_1_4"/>
    <property type="match status" value="1"/>
</dbReference>
<organism evidence="1 2">
    <name type="scientific">Rhodococcoides corynebacterioides</name>
    <dbReference type="NCBI Taxonomy" id="53972"/>
    <lineage>
        <taxon>Bacteria</taxon>
        <taxon>Bacillati</taxon>
        <taxon>Actinomycetota</taxon>
        <taxon>Actinomycetes</taxon>
        <taxon>Mycobacteriales</taxon>
        <taxon>Nocardiaceae</taxon>
        <taxon>Rhodococcoides</taxon>
    </lineage>
</organism>